<sequence>MIATRPSGTICSSFLKGVFLLIVFRPCSVSSLFSACARLPSGVLLLTFVEVFLCLCVVLRHDERRDQ</sequence>
<keyword evidence="1" id="KW-1133">Transmembrane helix</keyword>
<dbReference type="GeneID" id="94427664"/>
<feature type="transmembrane region" description="Helical" evidence="1">
    <location>
        <begin position="12"/>
        <end position="33"/>
    </location>
</feature>
<evidence type="ECO:0000256" key="1">
    <source>
        <dbReference type="SAM" id="Phobius"/>
    </source>
</evidence>
<name>A0A2C6KCD5_9APIC</name>
<feature type="transmembrane region" description="Helical" evidence="1">
    <location>
        <begin position="39"/>
        <end position="59"/>
    </location>
</feature>
<evidence type="ECO:0000313" key="2">
    <source>
        <dbReference type="EMBL" id="PHJ21891.1"/>
    </source>
</evidence>
<protein>
    <recommendedName>
        <fullName evidence="4">Transmembrane protein</fullName>
    </recommendedName>
</protein>
<keyword evidence="3" id="KW-1185">Reference proteome</keyword>
<keyword evidence="1" id="KW-0472">Membrane</keyword>
<keyword evidence="1" id="KW-0812">Transmembrane</keyword>
<comment type="caution">
    <text evidence="2">The sequence shown here is derived from an EMBL/GenBank/DDBJ whole genome shotgun (WGS) entry which is preliminary data.</text>
</comment>
<accession>A0A2C6KCD5</accession>
<dbReference type="EMBL" id="MIGC01001958">
    <property type="protein sequence ID" value="PHJ21891.1"/>
    <property type="molecule type" value="Genomic_DNA"/>
</dbReference>
<dbReference type="Proteomes" id="UP000221165">
    <property type="component" value="Unassembled WGS sequence"/>
</dbReference>
<proteinExistence type="predicted"/>
<evidence type="ECO:0008006" key="4">
    <source>
        <dbReference type="Google" id="ProtNLM"/>
    </source>
</evidence>
<evidence type="ECO:0000313" key="3">
    <source>
        <dbReference type="Proteomes" id="UP000221165"/>
    </source>
</evidence>
<gene>
    <name evidence="2" type="ORF">CSUI_004260</name>
</gene>
<organism evidence="2 3">
    <name type="scientific">Cystoisospora suis</name>
    <dbReference type="NCBI Taxonomy" id="483139"/>
    <lineage>
        <taxon>Eukaryota</taxon>
        <taxon>Sar</taxon>
        <taxon>Alveolata</taxon>
        <taxon>Apicomplexa</taxon>
        <taxon>Conoidasida</taxon>
        <taxon>Coccidia</taxon>
        <taxon>Eucoccidiorida</taxon>
        <taxon>Eimeriorina</taxon>
        <taxon>Sarcocystidae</taxon>
        <taxon>Cystoisospora</taxon>
    </lineage>
</organism>
<reference evidence="2 3" key="1">
    <citation type="journal article" date="2017" name="Int. J. Parasitol.">
        <title>The genome of the protozoan parasite Cystoisospora suis and a reverse vaccinology approach to identify vaccine candidates.</title>
        <authorList>
            <person name="Palmieri N."/>
            <person name="Shrestha A."/>
            <person name="Ruttkowski B."/>
            <person name="Beck T."/>
            <person name="Vogl C."/>
            <person name="Tomley F."/>
            <person name="Blake D.P."/>
            <person name="Joachim A."/>
        </authorList>
    </citation>
    <scope>NUCLEOTIDE SEQUENCE [LARGE SCALE GENOMIC DNA]</scope>
    <source>
        <strain evidence="2 3">Wien I</strain>
    </source>
</reference>
<dbReference type="RefSeq" id="XP_067923570.1">
    <property type="nucleotide sequence ID" value="XM_068064453.1"/>
</dbReference>
<dbReference type="VEuPathDB" id="ToxoDB:CSUI_004260"/>
<dbReference type="AlphaFoldDB" id="A0A2C6KCD5"/>